<name>A0A420WF23_9PROT</name>
<dbReference type="OrthoDB" id="8455471at2"/>
<evidence type="ECO:0000259" key="7">
    <source>
        <dbReference type="Pfam" id="PF13396"/>
    </source>
</evidence>
<evidence type="ECO:0000256" key="1">
    <source>
        <dbReference type="ARBA" id="ARBA00004651"/>
    </source>
</evidence>
<comment type="caution">
    <text evidence="8">The sequence shown here is derived from an EMBL/GenBank/DDBJ whole genome shotgun (WGS) entry which is preliminary data.</text>
</comment>
<dbReference type="AlphaFoldDB" id="A0A420WF23"/>
<dbReference type="GO" id="GO:0005886">
    <property type="term" value="C:plasma membrane"/>
    <property type="evidence" value="ECO:0007669"/>
    <property type="project" value="UniProtKB-SubCell"/>
</dbReference>
<keyword evidence="4 6" id="KW-1133">Transmembrane helix</keyword>
<dbReference type="InterPro" id="IPR027379">
    <property type="entry name" value="CLS_N"/>
</dbReference>
<keyword evidence="5 6" id="KW-0472">Membrane</keyword>
<keyword evidence="3 6" id="KW-0812">Transmembrane</keyword>
<evidence type="ECO:0000256" key="6">
    <source>
        <dbReference type="SAM" id="Phobius"/>
    </source>
</evidence>
<reference evidence="8 9" key="1">
    <citation type="submission" date="2018-10" db="EMBL/GenBank/DDBJ databases">
        <title>Genomic Encyclopedia of Type Strains, Phase IV (KMG-IV): sequencing the most valuable type-strain genomes for metagenomic binning, comparative biology and taxonomic classification.</title>
        <authorList>
            <person name="Goeker M."/>
        </authorList>
    </citation>
    <scope>NUCLEOTIDE SEQUENCE [LARGE SCALE GENOMIC DNA]</scope>
    <source>
        <strain evidence="8 9">DSM 22008</strain>
    </source>
</reference>
<evidence type="ECO:0000313" key="8">
    <source>
        <dbReference type="EMBL" id="RKQ69586.1"/>
    </source>
</evidence>
<feature type="transmembrane region" description="Helical" evidence="6">
    <location>
        <begin position="38"/>
        <end position="56"/>
    </location>
</feature>
<evidence type="ECO:0000256" key="2">
    <source>
        <dbReference type="ARBA" id="ARBA00022475"/>
    </source>
</evidence>
<evidence type="ECO:0000256" key="3">
    <source>
        <dbReference type="ARBA" id="ARBA00022692"/>
    </source>
</evidence>
<gene>
    <name evidence="8" type="ORF">DES40_2388</name>
</gene>
<evidence type="ECO:0000313" key="9">
    <source>
        <dbReference type="Proteomes" id="UP000282211"/>
    </source>
</evidence>
<dbReference type="EMBL" id="RBII01000002">
    <property type="protein sequence ID" value="RKQ69586.1"/>
    <property type="molecule type" value="Genomic_DNA"/>
</dbReference>
<protein>
    <submittedName>
        <fullName evidence="8">Phospholipase D-like protein</fullName>
    </submittedName>
</protein>
<accession>A0A420WF23</accession>
<keyword evidence="2" id="KW-1003">Cell membrane</keyword>
<dbReference type="Pfam" id="PF13396">
    <property type="entry name" value="PLDc_N"/>
    <property type="match status" value="1"/>
</dbReference>
<keyword evidence="9" id="KW-1185">Reference proteome</keyword>
<sequence>MQLTFEGGLLGFIHLALSLWAIISVINSKASGLGKVIWILFVLFFPVIGLIIWFFIGPKSAR</sequence>
<dbReference type="RefSeq" id="WP_121102432.1">
    <property type="nucleotide sequence ID" value="NZ_RBII01000002.1"/>
</dbReference>
<dbReference type="InParanoid" id="A0A420WF23"/>
<organism evidence="8 9">
    <name type="scientific">Litorimonas taeanensis</name>
    <dbReference type="NCBI Taxonomy" id="568099"/>
    <lineage>
        <taxon>Bacteria</taxon>
        <taxon>Pseudomonadati</taxon>
        <taxon>Pseudomonadota</taxon>
        <taxon>Alphaproteobacteria</taxon>
        <taxon>Maricaulales</taxon>
        <taxon>Robiginitomaculaceae</taxon>
    </lineage>
</organism>
<proteinExistence type="predicted"/>
<evidence type="ECO:0000256" key="4">
    <source>
        <dbReference type="ARBA" id="ARBA00022989"/>
    </source>
</evidence>
<feature type="domain" description="Cardiolipin synthase N-terminal" evidence="7">
    <location>
        <begin position="16"/>
        <end position="58"/>
    </location>
</feature>
<evidence type="ECO:0000256" key="5">
    <source>
        <dbReference type="ARBA" id="ARBA00023136"/>
    </source>
</evidence>
<feature type="transmembrane region" description="Helical" evidence="6">
    <location>
        <begin position="7"/>
        <end position="26"/>
    </location>
</feature>
<comment type="subcellular location">
    <subcellularLocation>
        <location evidence="1">Cell membrane</location>
        <topology evidence="1">Multi-pass membrane protein</topology>
    </subcellularLocation>
</comment>
<dbReference type="Proteomes" id="UP000282211">
    <property type="component" value="Unassembled WGS sequence"/>
</dbReference>